<protein>
    <recommendedName>
        <fullName evidence="3">Endonuclease/exonuclease/phosphatase domain-containing protein</fullName>
    </recommendedName>
</protein>
<evidence type="ECO:0008006" key="3">
    <source>
        <dbReference type="Google" id="ProtNLM"/>
    </source>
</evidence>
<dbReference type="PANTHER" id="PTHR33710">
    <property type="entry name" value="BNAC02G09200D PROTEIN"/>
    <property type="match status" value="1"/>
</dbReference>
<gene>
    <name evidence="2" type="primary">LOC110791160</name>
</gene>
<keyword evidence="1" id="KW-1185">Reference proteome</keyword>
<proteinExistence type="predicted"/>
<reference evidence="2" key="2">
    <citation type="submission" date="2025-08" db="UniProtKB">
        <authorList>
            <consortium name="RefSeq"/>
        </authorList>
    </citation>
    <scope>IDENTIFICATION</scope>
    <source>
        <tissue evidence="2">Leaf</tissue>
    </source>
</reference>
<organism evidence="1 2">
    <name type="scientific">Spinacia oleracea</name>
    <name type="common">Spinach</name>
    <dbReference type="NCBI Taxonomy" id="3562"/>
    <lineage>
        <taxon>Eukaryota</taxon>
        <taxon>Viridiplantae</taxon>
        <taxon>Streptophyta</taxon>
        <taxon>Embryophyta</taxon>
        <taxon>Tracheophyta</taxon>
        <taxon>Spermatophyta</taxon>
        <taxon>Magnoliopsida</taxon>
        <taxon>eudicotyledons</taxon>
        <taxon>Gunneridae</taxon>
        <taxon>Pentapetalae</taxon>
        <taxon>Caryophyllales</taxon>
        <taxon>Chenopodiaceae</taxon>
        <taxon>Chenopodioideae</taxon>
        <taxon>Anserineae</taxon>
        <taxon>Spinacia</taxon>
    </lineage>
</organism>
<dbReference type="AlphaFoldDB" id="A0A9R0ILS3"/>
<dbReference type="RefSeq" id="XP_021851602.2">
    <property type="nucleotide sequence ID" value="XM_021995910.2"/>
</dbReference>
<dbReference type="SUPFAM" id="SSF56219">
    <property type="entry name" value="DNase I-like"/>
    <property type="match status" value="1"/>
</dbReference>
<evidence type="ECO:0000313" key="2">
    <source>
        <dbReference type="RefSeq" id="XP_021851602.2"/>
    </source>
</evidence>
<dbReference type="Gene3D" id="3.60.10.10">
    <property type="entry name" value="Endonuclease/exonuclease/phosphatase"/>
    <property type="match status" value="1"/>
</dbReference>
<dbReference type="GeneID" id="110791160"/>
<reference evidence="1" key="1">
    <citation type="journal article" date="2021" name="Nat. Commun.">
        <title>Genomic analyses provide insights into spinach domestication and the genetic basis of agronomic traits.</title>
        <authorList>
            <person name="Cai X."/>
            <person name="Sun X."/>
            <person name="Xu C."/>
            <person name="Sun H."/>
            <person name="Wang X."/>
            <person name="Ge C."/>
            <person name="Zhang Z."/>
            <person name="Wang Q."/>
            <person name="Fei Z."/>
            <person name="Jiao C."/>
            <person name="Wang Q."/>
        </authorList>
    </citation>
    <scope>NUCLEOTIDE SEQUENCE [LARGE SCALE GENOMIC DNA]</scope>
    <source>
        <strain evidence="1">cv. Varoflay</strain>
    </source>
</reference>
<dbReference type="InterPro" id="IPR036691">
    <property type="entry name" value="Endo/exonu/phosph_ase_sf"/>
</dbReference>
<sequence>MNISSWNVRGMNDPSKIVELKKYLSNNRVNLVAFVETRVKENNCTKVQKNFGGAWSWEVIHGFITAKNGQFSTSFIGVYGLHSIENRKPMWVDLCSLKNSITRPWLVMRDFKVVLLSGDRINDTAVNNNETREFEECVNSTDLTELKTFGQFFSWTNKGQGNLRICSRIDRAFENPDWHSKYVDSIVEYLNPGLSDHTPLIMRYKVNMHQGGRPFNFFNYMAYHKDFLKIVQERWQAEVQGTAMFRIWSTLKGIKAGLKTLHQQEFAGLEERIETMRADLNLIQSQLAIDHTDSQLQDDEKEMSSKLKKFLLIQESAFKQKSRIQWLKLGDSNSKFFFSAMKERNPRNSIDELFDSAGQKLSTNKEITE</sequence>
<dbReference type="KEGG" id="soe:110791160"/>
<dbReference type="Proteomes" id="UP000813463">
    <property type="component" value="Chromosome 6"/>
</dbReference>
<accession>A0A9R0ILS3</accession>
<name>A0A9R0ILS3_SPIOL</name>
<evidence type="ECO:0000313" key="1">
    <source>
        <dbReference type="Proteomes" id="UP000813463"/>
    </source>
</evidence>
<dbReference type="PANTHER" id="PTHR33710:SF80">
    <property type="entry name" value="ENDONUCLEASE_EXONUCLEASE_PHOSPHATASE"/>
    <property type="match status" value="1"/>
</dbReference>